<organism evidence="11 12">
    <name type="scientific">Coemansia thaxteri</name>
    <dbReference type="NCBI Taxonomy" id="2663907"/>
    <lineage>
        <taxon>Eukaryota</taxon>
        <taxon>Fungi</taxon>
        <taxon>Fungi incertae sedis</taxon>
        <taxon>Zoopagomycota</taxon>
        <taxon>Kickxellomycotina</taxon>
        <taxon>Kickxellomycetes</taxon>
        <taxon>Kickxellales</taxon>
        <taxon>Kickxellaceae</taxon>
        <taxon>Coemansia</taxon>
    </lineage>
</organism>
<dbReference type="InterPro" id="IPR042098">
    <property type="entry name" value="TauD-like_sf"/>
</dbReference>
<evidence type="ECO:0000313" key="11">
    <source>
        <dbReference type="EMBL" id="KAJ1998085.1"/>
    </source>
</evidence>
<dbReference type="InterPro" id="IPR050411">
    <property type="entry name" value="AlphaKG_dependent_hydroxylases"/>
</dbReference>
<evidence type="ECO:0000256" key="3">
    <source>
        <dbReference type="ARBA" id="ARBA00005022"/>
    </source>
</evidence>
<feature type="domain" description="TauD/TfdA-like" evidence="10">
    <location>
        <begin position="156"/>
        <end position="401"/>
    </location>
</feature>
<evidence type="ECO:0000256" key="4">
    <source>
        <dbReference type="ARBA" id="ARBA00008654"/>
    </source>
</evidence>
<evidence type="ECO:0000259" key="10">
    <source>
        <dbReference type="Pfam" id="PF02668"/>
    </source>
</evidence>
<reference evidence="11" key="1">
    <citation type="submission" date="2022-07" db="EMBL/GenBank/DDBJ databases">
        <title>Phylogenomic reconstructions and comparative analyses of Kickxellomycotina fungi.</title>
        <authorList>
            <person name="Reynolds N.K."/>
            <person name="Stajich J.E."/>
            <person name="Barry K."/>
            <person name="Grigoriev I.V."/>
            <person name="Crous P."/>
            <person name="Smith M.E."/>
        </authorList>
    </citation>
    <scope>NUCLEOTIDE SEQUENCE</scope>
    <source>
        <strain evidence="11">IMI 214461</strain>
    </source>
</reference>
<keyword evidence="9" id="KW-0408">Iron</keyword>
<comment type="cofactor">
    <cofactor evidence="1">
        <name>Fe(2+)</name>
        <dbReference type="ChEBI" id="CHEBI:29033"/>
    </cofactor>
</comment>
<dbReference type="PANTHER" id="PTHR10696">
    <property type="entry name" value="GAMMA-BUTYROBETAINE HYDROXYLASE-RELATED"/>
    <property type="match status" value="1"/>
</dbReference>
<keyword evidence="5" id="KW-0479">Metal-binding</keyword>
<dbReference type="AlphaFoldDB" id="A0A9W8BFD7"/>
<comment type="cofactor">
    <cofactor evidence="2">
        <name>L-ascorbate</name>
        <dbReference type="ChEBI" id="CHEBI:38290"/>
    </cofactor>
</comment>
<evidence type="ECO:0000256" key="7">
    <source>
        <dbReference type="ARBA" id="ARBA00022964"/>
    </source>
</evidence>
<evidence type="ECO:0000256" key="8">
    <source>
        <dbReference type="ARBA" id="ARBA00023002"/>
    </source>
</evidence>
<proteinExistence type="inferred from homology"/>
<dbReference type="Gene3D" id="3.30.2020.30">
    <property type="match status" value="1"/>
</dbReference>
<dbReference type="GO" id="GO:0005739">
    <property type="term" value="C:mitochondrion"/>
    <property type="evidence" value="ECO:0007669"/>
    <property type="project" value="TreeGrafter"/>
</dbReference>
<comment type="pathway">
    <text evidence="3">Amine and polyamine biosynthesis; carnitine biosynthesis.</text>
</comment>
<dbReference type="EMBL" id="JANBQF010001081">
    <property type="protein sequence ID" value="KAJ1998085.1"/>
    <property type="molecule type" value="Genomic_DNA"/>
</dbReference>
<evidence type="ECO:0000256" key="6">
    <source>
        <dbReference type="ARBA" id="ARBA00022873"/>
    </source>
</evidence>
<gene>
    <name evidence="11" type="ORF">H4R26_005590</name>
</gene>
<dbReference type="Gene3D" id="3.60.130.10">
    <property type="entry name" value="Clavaminate synthase-like"/>
    <property type="match status" value="1"/>
</dbReference>
<protein>
    <recommendedName>
        <fullName evidence="10">TauD/TfdA-like domain-containing protein</fullName>
    </recommendedName>
</protein>
<name>A0A9W8BFD7_9FUNG</name>
<keyword evidence="12" id="KW-1185">Reference proteome</keyword>
<dbReference type="GO" id="GO:0045329">
    <property type="term" value="P:carnitine biosynthetic process"/>
    <property type="evidence" value="ECO:0007669"/>
    <property type="project" value="UniProtKB-KW"/>
</dbReference>
<evidence type="ECO:0000256" key="9">
    <source>
        <dbReference type="ARBA" id="ARBA00023004"/>
    </source>
</evidence>
<dbReference type="OrthoDB" id="408743at2759"/>
<evidence type="ECO:0000256" key="1">
    <source>
        <dbReference type="ARBA" id="ARBA00001954"/>
    </source>
</evidence>
<evidence type="ECO:0000256" key="2">
    <source>
        <dbReference type="ARBA" id="ARBA00001961"/>
    </source>
</evidence>
<dbReference type="SUPFAM" id="SSF51197">
    <property type="entry name" value="Clavaminate synthase-like"/>
    <property type="match status" value="1"/>
</dbReference>
<dbReference type="Pfam" id="PF02668">
    <property type="entry name" value="TauD"/>
    <property type="match status" value="1"/>
</dbReference>
<dbReference type="GO" id="GO:0051213">
    <property type="term" value="F:dioxygenase activity"/>
    <property type="evidence" value="ECO:0007669"/>
    <property type="project" value="UniProtKB-KW"/>
</dbReference>
<dbReference type="PANTHER" id="PTHR10696:SF51">
    <property type="entry name" value="TRIMETHYLLYSINE DIOXYGENASE, MITOCHONDRIAL"/>
    <property type="match status" value="1"/>
</dbReference>
<keyword evidence="8" id="KW-0560">Oxidoreductase</keyword>
<keyword evidence="6" id="KW-0124">Carnitine biosynthesis</keyword>
<accession>A0A9W8BFD7</accession>
<sequence>MSVVVDLKPDWARIIFQDTANEARARVADYHYFWLRHNCLCLSGCRHPSTKERIIDAAAVPLEIRPLRAALADDSDGTPAVSFFWAPIATKDDAGNLVVHDEYEHVSTFPVQWLRDNAYGANRTHTHELPPHDAELVTIDYAAYLQEHADSKNGLRLNSTGSVLYKAALHDRISKYGVAVIRNRGNDTEDIILDFIDADAEVISTHFGRIEHLRTDNTENVNNDQLGYTNSAVRLHTDQCYASTVPGFQFLHCIRPADAGGENYFVHAESAANYLKTEVSRRAYELLTTVPVRFDRKQSKFHALHVSPILRLSDKVDPATNERRLAQVRYSYFTQAAQTNVPFSELREWYEAQQVWDKLLYRDDFQLKAGLHAGDVVIYDNYRVLHARNGFTGPRHMAGVYLSAADLWRHLGRAKKESLELDSGAPSILEA</sequence>
<comment type="similarity">
    <text evidence="4">Belongs to the gamma-BBH/TMLD family.</text>
</comment>
<dbReference type="InterPro" id="IPR038492">
    <property type="entry name" value="GBBH-like_N_sf"/>
</dbReference>
<dbReference type="InterPro" id="IPR003819">
    <property type="entry name" value="TauD/TfdA-like"/>
</dbReference>
<evidence type="ECO:0000313" key="12">
    <source>
        <dbReference type="Proteomes" id="UP001150907"/>
    </source>
</evidence>
<evidence type="ECO:0000256" key="5">
    <source>
        <dbReference type="ARBA" id="ARBA00022723"/>
    </source>
</evidence>
<dbReference type="Proteomes" id="UP001150907">
    <property type="component" value="Unassembled WGS sequence"/>
</dbReference>
<comment type="caution">
    <text evidence="11">The sequence shown here is derived from an EMBL/GenBank/DDBJ whole genome shotgun (WGS) entry which is preliminary data.</text>
</comment>
<dbReference type="GO" id="GO:0046872">
    <property type="term" value="F:metal ion binding"/>
    <property type="evidence" value="ECO:0007669"/>
    <property type="project" value="UniProtKB-KW"/>
</dbReference>
<keyword evidence="7" id="KW-0223">Dioxygenase</keyword>